<feature type="transmembrane region" description="Helical" evidence="7">
    <location>
        <begin position="94"/>
        <end position="116"/>
    </location>
</feature>
<organism evidence="10 11">
    <name type="scientific">Thalassospira aquimaris</name>
    <dbReference type="NCBI Taxonomy" id="3037796"/>
    <lineage>
        <taxon>Bacteria</taxon>
        <taxon>Pseudomonadati</taxon>
        <taxon>Pseudomonadota</taxon>
        <taxon>Alphaproteobacteria</taxon>
        <taxon>Rhodospirillales</taxon>
        <taxon>Thalassospiraceae</taxon>
        <taxon>Thalassospira</taxon>
    </lineage>
</organism>
<dbReference type="EMBL" id="JARSBO010000003">
    <property type="protein sequence ID" value="MDG4718686.1"/>
    <property type="molecule type" value="Genomic_DNA"/>
</dbReference>
<feature type="compositionally biased region" description="Polar residues" evidence="8">
    <location>
        <begin position="1"/>
        <end position="21"/>
    </location>
</feature>
<dbReference type="InterPro" id="IPR000515">
    <property type="entry name" value="MetI-like"/>
</dbReference>
<name>A0ABT6G9I9_9PROT</name>
<feature type="region of interest" description="Disordered" evidence="8">
    <location>
        <begin position="1"/>
        <end position="28"/>
    </location>
</feature>
<dbReference type="PANTHER" id="PTHR30193:SF42">
    <property type="entry name" value="ABC TRANSPORTER PERMEASE PROTEIN"/>
    <property type="match status" value="1"/>
</dbReference>
<dbReference type="Proteomes" id="UP001529180">
    <property type="component" value="Unassembled WGS sequence"/>
</dbReference>
<feature type="transmembrane region" description="Helical" evidence="7">
    <location>
        <begin position="285"/>
        <end position="307"/>
    </location>
</feature>
<feature type="transmembrane region" description="Helical" evidence="7">
    <location>
        <begin position="223"/>
        <end position="247"/>
    </location>
</feature>
<evidence type="ECO:0000259" key="9">
    <source>
        <dbReference type="PROSITE" id="PS50928"/>
    </source>
</evidence>
<evidence type="ECO:0000256" key="4">
    <source>
        <dbReference type="ARBA" id="ARBA00022692"/>
    </source>
</evidence>
<dbReference type="PANTHER" id="PTHR30193">
    <property type="entry name" value="ABC TRANSPORTER PERMEASE PROTEIN"/>
    <property type="match status" value="1"/>
</dbReference>
<evidence type="ECO:0000313" key="10">
    <source>
        <dbReference type="EMBL" id="MDG4718686.1"/>
    </source>
</evidence>
<feature type="transmembrane region" description="Helical" evidence="7">
    <location>
        <begin position="128"/>
        <end position="148"/>
    </location>
</feature>
<keyword evidence="4 7" id="KW-0812">Transmembrane</keyword>
<sequence>MSMTDPAQGVLQGSVTQQENQQEGRRRWRPQWTARMALIPAMAITIFCFYGFIIWTFVISLTRSRLLPVYKFTGFDQYARLFANERWWTAMGNLAIHGFLFIGGCIVFGYLLAILIDRGVKAEGLYRTVFMLPLSMSFIVTGVIWQWVMNPGLGLQEAVRALGWAGFEFNWIVRPDRSIYTLAIAGIWQQVGLCMALFLAGLRNIDPNIWKAARVDGIPVWRVYLHIITPMMRAVFFTVFILMSAIVMKAFDLVVALTGGGPGFSSDLPARFIVDHILNRQELGLGAAGAFVLLCTVIAVIAPYIYFELQKERSGRGH</sequence>
<dbReference type="CDD" id="cd06261">
    <property type="entry name" value="TM_PBP2"/>
    <property type="match status" value="1"/>
</dbReference>
<evidence type="ECO:0000256" key="2">
    <source>
        <dbReference type="ARBA" id="ARBA00022448"/>
    </source>
</evidence>
<keyword evidence="11" id="KW-1185">Reference proteome</keyword>
<comment type="caution">
    <text evidence="10">The sequence shown here is derived from an EMBL/GenBank/DDBJ whole genome shotgun (WGS) entry which is preliminary data.</text>
</comment>
<evidence type="ECO:0000256" key="7">
    <source>
        <dbReference type="RuleBase" id="RU363032"/>
    </source>
</evidence>
<evidence type="ECO:0000256" key="8">
    <source>
        <dbReference type="SAM" id="MobiDB-lite"/>
    </source>
</evidence>
<dbReference type="Gene3D" id="1.10.3720.10">
    <property type="entry name" value="MetI-like"/>
    <property type="match status" value="1"/>
</dbReference>
<protein>
    <submittedName>
        <fullName evidence="10">Sugar ABC transporter permease</fullName>
    </submittedName>
</protein>
<proteinExistence type="inferred from homology"/>
<dbReference type="RefSeq" id="WP_258547768.1">
    <property type="nucleotide sequence ID" value="NZ_JARSBO010000003.1"/>
</dbReference>
<evidence type="ECO:0000256" key="1">
    <source>
        <dbReference type="ARBA" id="ARBA00004651"/>
    </source>
</evidence>
<evidence type="ECO:0000256" key="5">
    <source>
        <dbReference type="ARBA" id="ARBA00022989"/>
    </source>
</evidence>
<dbReference type="SUPFAM" id="SSF161098">
    <property type="entry name" value="MetI-like"/>
    <property type="match status" value="1"/>
</dbReference>
<keyword evidence="5 7" id="KW-1133">Transmembrane helix</keyword>
<dbReference type="PROSITE" id="PS50928">
    <property type="entry name" value="ABC_TM1"/>
    <property type="match status" value="1"/>
</dbReference>
<evidence type="ECO:0000256" key="3">
    <source>
        <dbReference type="ARBA" id="ARBA00022475"/>
    </source>
</evidence>
<keyword evidence="3" id="KW-1003">Cell membrane</keyword>
<reference evidence="10 11" key="1">
    <citation type="submission" date="2023-03" db="EMBL/GenBank/DDBJ databases">
        <title>Strain FZY0004 represents a novel species in the genus Thalassospira isolated from seawater.</title>
        <authorList>
            <person name="Fu Z.-Y."/>
        </authorList>
    </citation>
    <scope>NUCLEOTIDE SEQUENCE [LARGE SCALE GENOMIC DNA]</scope>
    <source>
        <strain evidence="10 11">FZY0004</strain>
    </source>
</reference>
<keyword evidence="2 7" id="KW-0813">Transport</keyword>
<feature type="transmembrane region" description="Helical" evidence="7">
    <location>
        <begin position="36"/>
        <end position="58"/>
    </location>
</feature>
<evidence type="ECO:0000256" key="6">
    <source>
        <dbReference type="ARBA" id="ARBA00023136"/>
    </source>
</evidence>
<feature type="domain" description="ABC transmembrane type-1" evidence="9">
    <location>
        <begin position="91"/>
        <end position="306"/>
    </location>
</feature>
<dbReference type="InterPro" id="IPR051393">
    <property type="entry name" value="ABC_transporter_permease"/>
</dbReference>
<gene>
    <name evidence="10" type="ORF">P7680_06730</name>
</gene>
<dbReference type="InterPro" id="IPR035906">
    <property type="entry name" value="MetI-like_sf"/>
</dbReference>
<dbReference type="Pfam" id="PF00528">
    <property type="entry name" value="BPD_transp_1"/>
    <property type="match status" value="1"/>
</dbReference>
<feature type="transmembrane region" description="Helical" evidence="7">
    <location>
        <begin position="179"/>
        <end position="202"/>
    </location>
</feature>
<keyword evidence="6 7" id="KW-0472">Membrane</keyword>
<comment type="subcellular location">
    <subcellularLocation>
        <location evidence="1 7">Cell membrane</location>
        <topology evidence="1 7">Multi-pass membrane protein</topology>
    </subcellularLocation>
</comment>
<comment type="similarity">
    <text evidence="7">Belongs to the binding-protein-dependent transport system permease family.</text>
</comment>
<accession>A0ABT6G9I9</accession>
<evidence type="ECO:0000313" key="11">
    <source>
        <dbReference type="Proteomes" id="UP001529180"/>
    </source>
</evidence>